<keyword evidence="6" id="KW-0560">Oxidoreductase</keyword>
<dbReference type="GO" id="GO:0016616">
    <property type="term" value="F:oxidoreductase activity, acting on the CH-OH group of donors, NAD or NADP as acceptor"/>
    <property type="evidence" value="ECO:0007669"/>
    <property type="project" value="TreeGrafter"/>
</dbReference>
<evidence type="ECO:0000256" key="5">
    <source>
        <dbReference type="ARBA" id="ARBA00022857"/>
    </source>
</evidence>
<evidence type="ECO:0000259" key="8">
    <source>
        <dbReference type="Pfam" id="PF04828"/>
    </source>
</evidence>
<dbReference type="PROSITE" id="PS00061">
    <property type="entry name" value="ADH_SHORT"/>
    <property type="match status" value="1"/>
</dbReference>
<dbReference type="GO" id="GO:0016846">
    <property type="term" value="F:carbon-sulfur lyase activity"/>
    <property type="evidence" value="ECO:0007669"/>
    <property type="project" value="InterPro"/>
</dbReference>
<dbReference type="AlphaFoldDB" id="A0A1S9RUB7"/>
<dbReference type="InterPro" id="IPR020904">
    <property type="entry name" value="Sc_DH/Rdtase_CS"/>
</dbReference>
<dbReference type="InterPro" id="IPR006913">
    <property type="entry name" value="CENP-V/GFA"/>
</dbReference>
<gene>
    <name evidence="9" type="ORF">PEBR_11888</name>
</gene>
<sequence>MPPLDPRGKKAIITGGGSGIGLSFAKALYDNGCSVLLADLTLHASAQDWLQSIESQPSPKVRFHKTDVTDWRHLELAFDAFDKEFGGTPDIIVPGAGVYEPSSNSFWADLDSASHYKVFDVNILHPIKMSRIAIRRLRRGQKSGVIVHISSITAQIPSVVNPLYSVSKQAISQFVRCMAPLDGLAGIRVVAVAPGVVDTPLFRDSAKARQHIDMDNDFTLPPEEVVKAMMSLLTSSKYPSGTVLEIGDIGEWREVGLFNDPGPQGRSTLPRPKAKDAIKLVEQALKDDAGHGASDGPCYCLSCRKISGSTNTLNLLLPDDKFSITSGSTKHHTEMHESGKPLTIYFCGDCGTGIYKTHELFPQKVVVLAGTLDEADGLELAKPEVELWTKYRSSWLTGLDFAEQKEEF</sequence>
<evidence type="ECO:0000256" key="3">
    <source>
        <dbReference type="ARBA" id="ARBA00022723"/>
    </source>
</evidence>
<name>A0A1S9RUB7_PENBI</name>
<dbReference type="Gene3D" id="3.90.1590.10">
    <property type="entry name" value="glutathione-dependent formaldehyde- activating enzyme (gfa)"/>
    <property type="match status" value="1"/>
</dbReference>
<dbReference type="GO" id="GO:0005737">
    <property type="term" value="C:cytoplasm"/>
    <property type="evidence" value="ECO:0007669"/>
    <property type="project" value="TreeGrafter"/>
</dbReference>
<feature type="domain" description="CENP-V/GFA" evidence="8">
    <location>
        <begin position="297"/>
        <end position="390"/>
    </location>
</feature>
<comment type="similarity">
    <text evidence="2 7">Belongs to the short-chain dehydrogenases/reductases (SDR) family.</text>
</comment>
<dbReference type="InterPro" id="IPR011057">
    <property type="entry name" value="Mss4-like_sf"/>
</dbReference>
<dbReference type="PANTHER" id="PTHR44229:SF4">
    <property type="entry name" value="15-HYDROXYPROSTAGLANDIN DEHYDROGENASE [NAD(+)]"/>
    <property type="match status" value="1"/>
</dbReference>
<dbReference type="SUPFAM" id="SSF51316">
    <property type="entry name" value="Mss4-like"/>
    <property type="match status" value="1"/>
</dbReference>
<dbReference type="InterPro" id="IPR036291">
    <property type="entry name" value="NAD(P)-bd_dom_sf"/>
</dbReference>
<evidence type="ECO:0000256" key="2">
    <source>
        <dbReference type="ARBA" id="ARBA00006484"/>
    </source>
</evidence>
<comment type="caution">
    <text evidence="9">The sequence shown here is derived from an EMBL/GenBank/DDBJ whole genome shotgun (WGS) entry which is preliminary data.</text>
</comment>
<evidence type="ECO:0000256" key="7">
    <source>
        <dbReference type="RuleBase" id="RU000363"/>
    </source>
</evidence>
<dbReference type="Proteomes" id="UP000190744">
    <property type="component" value="Unassembled WGS sequence"/>
</dbReference>
<dbReference type="Gene3D" id="3.40.50.720">
    <property type="entry name" value="NAD(P)-binding Rossmann-like Domain"/>
    <property type="match status" value="1"/>
</dbReference>
<evidence type="ECO:0000256" key="1">
    <source>
        <dbReference type="ARBA" id="ARBA00005495"/>
    </source>
</evidence>
<accession>A0A1S9RUB7</accession>
<evidence type="ECO:0000256" key="6">
    <source>
        <dbReference type="ARBA" id="ARBA00023002"/>
    </source>
</evidence>
<evidence type="ECO:0000313" key="9">
    <source>
        <dbReference type="EMBL" id="OOQ88890.1"/>
    </source>
</evidence>
<dbReference type="EMBL" id="LJBN01000117">
    <property type="protein sequence ID" value="OOQ88890.1"/>
    <property type="molecule type" value="Genomic_DNA"/>
</dbReference>
<protein>
    <submittedName>
        <fullName evidence="9">15-hydroxyprostaglandin dehydrogenase</fullName>
    </submittedName>
</protein>
<evidence type="ECO:0000313" key="10">
    <source>
        <dbReference type="Proteomes" id="UP000190744"/>
    </source>
</evidence>
<evidence type="ECO:0000256" key="4">
    <source>
        <dbReference type="ARBA" id="ARBA00022833"/>
    </source>
</evidence>
<dbReference type="PRINTS" id="PR00081">
    <property type="entry name" value="GDHRDH"/>
</dbReference>
<keyword evidence="3" id="KW-0479">Metal-binding</keyword>
<dbReference type="SUPFAM" id="SSF51735">
    <property type="entry name" value="NAD(P)-binding Rossmann-fold domains"/>
    <property type="match status" value="1"/>
</dbReference>
<dbReference type="Pfam" id="PF04828">
    <property type="entry name" value="GFA"/>
    <property type="match status" value="1"/>
</dbReference>
<dbReference type="GO" id="GO:0046872">
    <property type="term" value="F:metal ion binding"/>
    <property type="evidence" value="ECO:0007669"/>
    <property type="project" value="UniProtKB-KW"/>
</dbReference>
<proteinExistence type="inferred from homology"/>
<dbReference type="Pfam" id="PF00106">
    <property type="entry name" value="adh_short"/>
    <property type="match status" value="1"/>
</dbReference>
<keyword evidence="4" id="KW-0862">Zinc</keyword>
<dbReference type="PRINTS" id="PR00080">
    <property type="entry name" value="SDRFAMILY"/>
</dbReference>
<organism evidence="9 10">
    <name type="scientific">Penicillium brasilianum</name>
    <dbReference type="NCBI Taxonomy" id="104259"/>
    <lineage>
        <taxon>Eukaryota</taxon>
        <taxon>Fungi</taxon>
        <taxon>Dikarya</taxon>
        <taxon>Ascomycota</taxon>
        <taxon>Pezizomycotina</taxon>
        <taxon>Eurotiomycetes</taxon>
        <taxon>Eurotiomycetidae</taxon>
        <taxon>Eurotiales</taxon>
        <taxon>Aspergillaceae</taxon>
        <taxon>Penicillium</taxon>
    </lineage>
</organism>
<comment type="similarity">
    <text evidence="1">Belongs to the Gfa family.</text>
</comment>
<dbReference type="PANTHER" id="PTHR44229">
    <property type="entry name" value="15-HYDROXYPROSTAGLANDIN DEHYDROGENASE [NAD(+)]"/>
    <property type="match status" value="1"/>
</dbReference>
<dbReference type="InterPro" id="IPR002347">
    <property type="entry name" value="SDR_fam"/>
</dbReference>
<reference evidence="10" key="1">
    <citation type="submission" date="2015-09" db="EMBL/GenBank/DDBJ databases">
        <authorList>
            <person name="Fill T.P."/>
            <person name="Baretta J.F."/>
            <person name="de Almeida L.G."/>
            <person name="Rocha M."/>
            <person name="de Souza D.H."/>
            <person name="Malavazi I."/>
            <person name="Cerdeira L.T."/>
            <person name="Hong H."/>
            <person name="Samborskyy M."/>
            <person name="de Vasconcelos A.T."/>
            <person name="Leadlay P."/>
            <person name="Rodrigues-Filho E."/>
        </authorList>
    </citation>
    <scope>NUCLEOTIDE SEQUENCE [LARGE SCALE GENOMIC DNA]</scope>
    <source>
        <strain evidence="10">LaBioMMi 136</strain>
    </source>
</reference>
<keyword evidence="5" id="KW-0521">NADP</keyword>